<name>X0YPC8_9ZZZZ</name>
<dbReference type="GO" id="GO:0050667">
    <property type="term" value="P:homocysteine metabolic process"/>
    <property type="evidence" value="ECO:0007669"/>
    <property type="project" value="TreeGrafter"/>
</dbReference>
<keyword evidence="2" id="KW-0489">Methyltransferase</keyword>
<dbReference type="Gene3D" id="3.20.20.330">
    <property type="entry name" value="Homocysteine-binding-like domain"/>
    <property type="match status" value="1"/>
</dbReference>
<dbReference type="InterPro" id="IPR036589">
    <property type="entry name" value="HCY_dom_sf"/>
</dbReference>
<comment type="caution">
    <text evidence="8">The sequence shown here is derived from an EMBL/GenBank/DDBJ whole genome shotgun (WGS) entry which is preliminary data.</text>
</comment>
<dbReference type="Pfam" id="PF02574">
    <property type="entry name" value="S-methyl_trans"/>
    <property type="match status" value="1"/>
</dbReference>
<gene>
    <name evidence="8" type="ORF">S01H1_82283</name>
</gene>
<dbReference type="PANTHER" id="PTHR45833">
    <property type="entry name" value="METHIONINE SYNTHASE"/>
    <property type="match status" value="1"/>
</dbReference>
<dbReference type="GO" id="GO:0008705">
    <property type="term" value="F:methionine synthase activity"/>
    <property type="evidence" value="ECO:0007669"/>
    <property type="project" value="TreeGrafter"/>
</dbReference>
<evidence type="ECO:0000256" key="1">
    <source>
        <dbReference type="ARBA" id="ARBA00010398"/>
    </source>
</evidence>
<evidence type="ECO:0000256" key="4">
    <source>
        <dbReference type="ARBA" id="ARBA00022691"/>
    </source>
</evidence>
<comment type="similarity">
    <text evidence="1">Belongs to the vitamin-B12 dependent methionine synthase family.</text>
</comment>
<evidence type="ECO:0000259" key="7">
    <source>
        <dbReference type="PROSITE" id="PS50970"/>
    </source>
</evidence>
<dbReference type="PANTHER" id="PTHR45833:SF1">
    <property type="entry name" value="METHIONINE SYNTHASE"/>
    <property type="match status" value="1"/>
</dbReference>
<feature type="domain" description="Hcy-binding" evidence="7">
    <location>
        <begin position="1"/>
        <end position="83"/>
    </location>
</feature>
<reference evidence="8" key="1">
    <citation type="journal article" date="2014" name="Front. Microbiol.">
        <title>High frequency of phylogenetically diverse reductive dehalogenase-homologous genes in deep subseafloor sedimentary metagenomes.</title>
        <authorList>
            <person name="Kawai M."/>
            <person name="Futagami T."/>
            <person name="Toyoda A."/>
            <person name="Takaki Y."/>
            <person name="Nishi S."/>
            <person name="Hori S."/>
            <person name="Arai W."/>
            <person name="Tsubouchi T."/>
            <person name="Morono Y."/>
            <person name="Uchiyama I."/>
            <person name="Ito T."/>
            <person name="Fujiyama A."/>
            <person name="Inagaki F."/>
            <person name="Takami H."/>
        </authorList>
    </citation>
    <scope>NUCLEOTIDE SEQUENCE</scope>
    <source>
        <strain evidence="8">Expedition CK06-06</strain>
    </source>
</reference>
<dbReference type="SUPFAM" id="SSF82282">
    <property type="entry name" value="Homocysteine S-methyltransferase"/>
    <property type="match status" value="1"/>
</dbReference>
<dbReference type="GO" id="GO:0005829">
    <property type="term" value="C:cytosol"/>
    <property type="evidence" value="ECO:0007669"/>
    <property type="project" value="TreeGrafter"/>
</dbReference>
<keyword evidence="3" id="KW-0808">Transferase</keyword>
<dbReference type="GO" id="GO:0032259">
    <property type="term" value="P:methylation"/>
    <property type="evidence" value="ECO:0007669"/>
    <property type="project" value="UniProtKB-KW"/>
</dbReference>
<dbReference type="PROSITE" id="PS50970">
    <property type="entry name" value="HCY"/>
    <property type="match status" value="1"/>
</dbReference>
<evidence type="ECO:0000256" key="2">
    <source>
        <dbReference type="ARBA" id="ARBA00022603"/>
    </source>
</evidence>
<accession>X0YPC8</accession>
<dbReference type="AlphaFoldDB" id="X0YPC8"/>
<evidence type="ECO:0000256" key="6">
    <source>
        <dbReference type="ARBA" id="ARBA00023285"/>
    </source>
</evidence>
<evidence type="ECO:0000256" key="5">
    <source>
        <dbReference type="ARBA" id="ARBA00022723"/>
    </source>
</evidence>
<dbReference type="EMBL" id="BARS01055766">
    <property type="protein sequence ID" value="GAG48787.1"/>
    <property type="molecule type" value="Genomic_DNA"/>
</dbReference>
<proteinExistence type="inferred from homology"/>
<sequence>NCGATLDMTEGAVAKMHEIAPQTPLIAKPNAGKPRTVGRDVVYDATAEDMAEYARRFVALGARVAGGCCGSTPAHIAAIARAVRD</sequence>
<dbReference type="InterPro" id="IPR003726">
    <property type="entry name" value="HCY_dom"/>
</dbReference>
<dbReference type="GO" id="GO:0046872">
    <property type="term" value="F:metal ion binding"/>
    <property type="evidence" value="ECO:0007669"/>
    <property type="project" value="UniProtKB-KW"/>
</dbReference>
<keyword evidence="5" id="KW-0479">Metal-binding</keyword>
<evidence type="ECO:0000313" key="8">
    <source>
        <dbReference type="EMBL" id="GAG48787.1"/>
    </source>
</evidence>
<feature type="non-terminal residue" evidence="8">
    <location>
        <position position="1"/>
    </location>
</feature>
<evidence type="ECO:0000256" key="3">
    <source>
        <dbReference type="ARBA" id="ARBA00022679"/>
    </source>
</evidence>
<dbReference type="GO" id="GO:0046653">
    <property type="term" value="P:tetrahydrofolate metabolic process"/>
    <property type="evidence" value="ECO:0007669"/>
    <property type="project" value="TreeGrafter"/>
</dbReference>
<dbReference type="InterPro" id="IPR050554">
    <property type="entry name" value="Met_Synthase/Corrinoid"/>
</dbReference>
<protein>
    <recommendedName>
        <fullName evidence="7">Hcy-binding domain-containing protein</fullName>
    </recommendedName>
</protein>
<keyword evidence="6" id="KW-0170">Cobalt</keyword>
<keyword evidence="4" id="KW-0949">S-adenosyl-L-methionine</keyword>
<organism evidence="8">
    <name type="scientific">marine sediment metagenome</name>
    <dbReference type="NCBI Taxonomy" id="412755"/>
    <lineage>
        <taxon>unclassified sequences</taxon>
        <taxon>metagenomes</taxon>
        <taxon>ecological metagenomes</taxon>
    </lineage>
</organism>